<dbReference type="PANTHER" id="PTHR33831">
    <property type="entry name" value="GPI-ANCHORED PROTEIN"/>
    <property type="match status" value="1"/>
</dbReference>
<dbReference type="OrthoDB" id="1906601at2759"/>
<dbReference type="GO" id="GO:0015297">
    <property type="term" value="F:antiporter activity"/>
    <property type="evidence" value="ECO:0007669"/>
    <property type="project" value="InterPro"/>
</dbReference>
<evidence type="ECO:0000313" key="7">
    <source>
        <dbReference type="Proteomes" id="UP001152561"/>
    </source>
</evidence>
<gene>
    <name evidence="6" type="ORF">K7X08_018249</name>
</gene>
<proteinExistence type="inferred from homology"/>
<dbReference type="Proteomes" id="UP001152561">
    <property type="component" value="Unassembled WGS sequence"/>
</dbReference>
<evidence type="ECO:0000313" key="6">
    <source>
        <dbReference type="EMBL" id="KAJ8545666.1"/>
    </source>
</evidence>
<feature type="domain" description="At1g61900-like C-terminal" evidence="5">
    <location>
        <begin position="283"/>
        <end position="356"/>
    </location>
</feature>
<name>A0A9Q1LXD5_9SOLA</name>
<organism evidence="6 7">
    <name type="scientific">Anisodus acutangulus</name>
    <dbReference type="NCBI Taxonomy" id="402998"/>
    <lineage>
        <taxon>Eukaryota</taxon>
        <taxon>Viridiplantae</taxon>
        <taxon>Streptophyta</taxon>
        <taxon>Embryophyta</taxon>
        <taxon>Tracheophyta</taxon>
        <taxon>Spermatophyta</taxon>
        <taxon>Magnoliopsida</taxon>
        <taxon>eudicotyledons</taxon>
        <taxon>Gunneridae</taxon>
        <taxon>Pentapetalae</taxon>
        <taxon>asterids</taxon>
        <taxon>lamiids</taxon>
        <taxon>Solanales</taxon>
        <taxon>Solanaceae</taxon>
        <taxon>Solanoideae</taxon>
        <taxon>Hyoscyameae</taxon>
        <taxon>Anisodus</taxon>
    </lineage>
</organism>
<keyword evidence="3" id="KW-0732">Signal</keyword>
<comment type="similarity">
    <text evidence="1 2">Belongs to the multi antimicrobial extrusion (MATE) (TC 2.A.66.1) family.</text>
</comment>
<feature type="domain" description="SPARK" evidence="4">
    <location>
        <begin position="81"/>
        <end position="228"/>
    </location>
</feature>
<sequence>MRDGVSRNFKLYLLDVFLLLLYLQYSSCSSADSLKGSLNMDRKEDALLPEISPTGSPRPFLPLLAPSPLAPYTNSTLPKLSGLCTLKFDAVESMMGVTSIDCVAPFAEYLANVMCCPQLETTLVILIGQSSKYTNMLALNGTLAKHCLSDFQQILVSQGANDTLQHICSLHPSNLTEGSCPVKDVREFETTVESSSLLAACRKIDLVNECCEQTCQNAISEAAKKLALKAYDLLSMQGAEVLSDHSTRVNDCRNIVHRWLGSKLDPNGAKNVLRGLSNCKNNKVCPLVFPNTSHVTKACGDGMNNRTACCNSIESYVSHLQRQSFVTNLQALDCAASLGVKLQKANVGKNIYNLCHISLKDFSVQVAPEVSGCLLPSLPSDAVLDQITGISFVCDLNDNIPAPWPSLSHLPVSSCNKIVKIPALPAAASGQTSMNSLSIGSHLRLLALTEWGVQWRHYVGESEKIASAAALFVYGLIPQIFAYAANFPIQKFLQAQSIVNPSAYIAAAALVLHLFLTWVVLYVLVAGLLPNPEVALDSLAVCNTILGWVFMISVGFNAAASVRVSNELGAGHQKSASFSVLVVTLSSFVIAIIVMTLRDVISYAFTGEETIAKASSELAPLLAASIILNGIQPVLSGGESQKSINTNKHIIVDSIQIFLSGQVD</sequence>
<feature type="transmembrane region" description="Helical" evidence="2">
    <location>
        <begin position="545"/>
        <end position="564"/>
    </location>
</feature>
<dbReference type="InterPro" id="IPR002528">
    <property type="entry name" value="MATE_fam"/>
</dbReference>
<keyword evidence="2" id="KW-1133">Transmembrane helix</keyword>
<protein>
    <recommendedName>
        <fullName evidence="2">Protein DETOXIFICATION</fullName>
    </recommendedName>
    <alternativeName>
        <fullName evidence="2">Multidrug and toxic compound extrusion protein</fullName>
    </alternativeName>
</protein>
<dbReference type="AlphaFoldDB" id="A0A9Q1LXD5"/>
<dbReference type="Pfam" id="PF01554">
    <property type="entry name" value="MatE"/>
    <property type="match status" value="2"/>
</dbReference>
<evidence type="ECO:0000259" key="5">
    <source>
        <dbReference type="Pfam" id="PF26584"/>
    </source>
</evidence>
<keyword evidence="7" id="KW-1185">Reference proteome</keyword>
<feature type="transmembrane region" description="Helical" evidence="2">
    <location>
        <begin position="465"/>
        <end position="484"/>
    </location>
</feature>
<dbReference type="Pfam" id="PF26584">
    <property type="entry name" value="At1g61900"/>
    <property type="match status" value="1"/>
</dbReference>
<dbReference type="InterPro" id="IPR059003">
    <property type="entry name" value="At1g61900_C"/>
</dbReference>
<comment type="caution">
    <text evidence="2">Lacks conserved residue(s) required for the propagation of feature annotation.</text>
</comment>
<feature type="signal peptide" evidence="3">
    <location>
        <begin position="1"/>
        <end position="28"/>
    </location>
</feature>
<reference evidence="7" key="1">
    <citation type="journal article" date="2023" name="Proc. Natl. Acad. Sci. U.S.A.">
        <title>Genomic and structural basis for evolution of tropane alkaloid biosynthesis.</title>
        <authorList>
            <person name="Wanga Y.-J."/>
            <person name="Taina T."/>
            <person name="Yua J.-Y."/>
            <person name="Lia J."/>
            <person name="Xua B."/>
            <person name="Chenc J."/>
            <person name="D'Auriad J.C."/>
            <person name="Huanga J.-P."/>
            <person name="Huanga S.-X."/>
        </authorList>
    </citation>
    <scope>NUCLEOTIDE SEQUENCE [LARGE SCALE GENOMIC DNA]</scope>
    <source>
        <strain evidence="7">cv. KIB-2019</strain>
    </source>
</reference>
<dbReference type="PANTHER" id="PTHR33831:SF5">
    <property type="entry name" value="OS07G0102300 PROTEIN"/>
    <property type="match status" value="1"/>
</dbReference>
<evidence type="ECO:0000256" key="1">
    <source>
        <dbReference type="ARBA" id="ARBA00010199"/>
    </source>
</evidence>
<dbReference type="InterPro" id="IPR040336">
    <property type="entry name" value="At1g61900-like"/>
</dbReference>
<keyword evidence="2" id="KW-0472">Membrane</keyword>
<evidence type="ECO:0000259" key="4">
    <source>
        <dbReference type="Pfam" id="PF19160"/>
    </source>
</evidence>
<evidence type="ECO:0000256" key="3">
    <source>
        <dbReference type="SAM" id="SignalP"/>
    </source>
</evidence>
<dbReference type="GO" id="GO:0042910">
    <property type="term" value="F:xenobiotic transmembrane transporter activity"/>
    <property type="evidence" value="ECO:0007669"/>
    <property type="project" value="InterPro"/>
</dbReference>
<dbReference type="EMBL" id="JAJAGQ010000013">
    <property type="protein sequence ID" value="KAJ8545666.1"/>
    <property type="molecule type" value="Genomic_DNA"/>
</dbReference>
<feature type="chain" id="PRO_5040146411" description="Protein DETOXIFICATION" evidence="3">
    <location>
        <begin position="29"/>
        <end position="664"/>
    </location>
</feature>
<accession>A0A9Q1LXD5</accession>
<keyword evidence="2" id="KW-0812">Transmembrane</keyword>
<feature type="transmembrane region" description="Helical" evidence="2">
    <location>
        <begin position="504"/>
        <end position="525"/>
    </location>
</feature>
<dbReference type="GO" id="GO:0005886">
    <property type="term" value="C:plasma membrane"/>
    <property type="evidence" value="ECO:0007669"/>
    <property type="project" value="TreeGrafter"/>
</dbReference>
<feature type="transmembrane region" description="Helical" evidence="2">
    <location>
        <begin position="576"/>
        <end position="597"/>
    </location>
</feature>
<dbReference type="InterPro" id="IPR043891">
    <property type="entry name" value="SPARK"/>
</dbReference>
<comment type="caution">
    <text evidence="6">The sequence shown here is derived from an EMBL/GenBank/DDBJ whole genome shotgun (WGS) entry which is preliminary data.</text>
</comment>
<dbReference type="Pfam" id="PF19160">
    <property type="entry name" value="SPARK"/>
    <property type="match status" value="1"/>
</dbReference>
<evidence type="ECO:0000256" key="2">
    <source>
        <dbReference type="RuleBase" id="RU004914"/>
    </source>
</evidence>